<dbReference type="SUPFAM" id="SSF56059">
    <property type="entry name" value="Glutathione synthetase ATP-binding domain-like"/>
    <property type="match status" value="1"/>
</dbReference>
<evidence type="ECO:0000313" key="6">
    <source>
        <dbReference type="EMBL" id="PLW75156.1"/>
    </source>
</evidence>
<keyword evidence="3" id="KW-0547">Nucleotide-binding</keyword>
<feature type="domain" description="N-acetyltransferase" evidence="5">
    <location>
        <begin position="740"/>
        <end position="894"/>
    </location>
</feature>
<dbReference type="SMART" id="SM00881">
    <property type="entry name" value="CoA_binding"/>
    <property type="match status" value="1"/>
</dbReference>
<dbReference type="GO" id="GO:0006099">
    <property type="term" value="P:tricarboxylic acid cycle"/>
    <property type="evidence" value="ECO:0007669"/>
    <property type="project" value="UniProtKB-KW"/>
</dbReference>
<dbReference type="Pfam" id="PF13380">
    <property type="entry name" value="CoA_binding_2"/>
    <property type="match status" value="1"/>
</dbReference>
<evidence type="ECO:0000313" key="7">
    <source>
        <dbReference type="Proteomes" id="UP000234881"/>
    </source>
</evidence>
<dbReference type="SUPFAM" id="SSF55729">
    <property type="entry name" value="Acyl-CoA N-acyltransferases (Nat)"/>
    <property type="match status" value="1"/>
</dbReference>
<dbReference type="GO" id="GO:0016874">
    <property type="term" value="F:ligase activity"/>
    <property type="evidence" value="ECO:0007669"/>
    <property type="project" value="UniProtKB-KW"/>
</dbReference>
<dbReference type="Proteomes" id="UP000234881">
    <property type="component" value="Unassembled WGS sequence"/>
</dbReference>
<keyword evidence="1" id="KW-0816">Tricarboxylic acid cycle</keyword>
<dbReference type="Gene3D" id="3.40.50.261">
    <property type="entry name" value="Succinyl-CoA synthetase domains"/>
    <property type="match status" value="2"/>
</dbReference>
<keyword evidence="6" id="KW-0808">Transferase</keyword>
<dbReference type="PROSITE" id="PS51186">
    <property type="entry name" value="GNAT"/>
    <property type="match status" value="1"/>
</dbReference>
<dbReference type="EMBL" id="PKUQ01000055">
    <property type="protein sequence ID" value="PLW75156.1"/>
    <property type="molecule type" value="Genomic_DNA"/>
</dbReference>
<comment type="caution">
    <text evidence="6">The sequence shown here is derived from an EMBL/GenBank/DDBJ whole genome shotgun (WGS) entry which is preliminary data.</text>
</comment>
<dbReference type="OrthoDB" id="9807426at2"/>
<dbReference type="Gene3D" id="3.30.1490.20">
    <property type="entry name" value="ATP-grasp fold, A domain"/>
    <property type="match status" value="1"/>
</dbReference>
<evidence type="ECO:0000256" key="1">
    <source>
        <dbReference type="ARBA" id="ARBA00022532"/>
    </source>
</evidence>
<keyword evidence="7" id="KW-1185">Reference proteome</keyword>
<gene>
    <name evidence="6" type="ORF">C0081_21795</name>
</gene>
<name>A0A2N5XKV1_9HYPH</name>
<reference evidence="6 7" key="1">
    <citation type="submission" date="2018-01" db="EMBL/GenBank/DDBJ databases">
        <title>The draft genome sequence of Cohaesibacter sp. H1304.</title>
        <authorList>
            <person name="Wang N.-N."/>
            <person name="Du Z.-J."/>
        </authorList>
    </citation>
    <scope>NUCLEOTIDE SEQUENCE [LARGE SCALE GENOMIC DNA]</scope>
    <source>
        <strain evidence="6 7">H1304</strain>
    </source>
</reference>
<dbReference type="SUPFAM" id="SSF52210">
    <property type="entry name" value="Succinyl-CoA synthetase domains"/>
    <property type="match status" value="2"/>
</dbReference>
<dbReference type="GO" id="GO:0005524">
    <property type="term" value="F:ATP binding"/>
    <property type="evidence" value="ECO:0007669"/>
    <property type="project" value="UniProtKB-KW"/>
</dbReference>
<dbReference type="InterPro" id="IPR003781">
    <property type="entry name" value="CoA-bd"/>
</dbReference>
<evidence type="ECO:0000259" key="5">
    <source>
        <dbReference type="PROSITE" id="PS51186"/>
    </source>
</evidence>
<dbReference type="AlphaFoldDB" id="A0A2N5XKV1"/>
<dbReference type="Gene3D" id="3.40.630.30">
    <property type="match status" value="1"/>
</dbReference>
<dbReference type="SUPFAM" id="SSF51735">
    <property type="entry name" value="NAD(P)-binding Rossmann-fold domains"/>
    <property type="match status" value="1"/>
</dbReference>
<dbReference type="Gene3D" id="3.30.470.20">
    <property type="entry name" value="ATP-grasp fold, B domain"/>
    <property type="match status" value="1"/>
</dbReference>
<dbReference type="InterPro" id="IPR016181">
    <property type="entry name" value="Acyl_CoA_acyltransferase"/>
</dbReference>
<dbReference type="InterPro" id="IPR032875">
    <property type="entry name" value="Succ_CoA_lig_flav_dom"/>
</dbReference>
<dbReference type="InterPro" id="IPR000182">
    <property type="entry name" value="GNAT_dom"/>
</dbReference>
<dbReference type="InterPro" id="IPR013815">
    <property type="entry name" value="ATP_grasp_subdomain_1"/>
</dbReference>
<dbReference type="InterPro" id="IPR036291">
    <property type="entry name" value="NAD(P)-bd_dom_sf"/>
</dbReference>
<dbReference type="PANTHER" id="PTHR43334:SF1">
    <property type="entry name" value="3-HYDROXYPROPIONATE--COA LIGASE [ADP-FORMING]"/>
    <property type="match status" value="1"/>
</dbReference>
<sequence length="904" mass="97894">MSSYNLDVFFRPRNVTVVGASTRKGSIGCALVDNLLEGDYSEKLFLVNPKGGSLKGLPLYPSVAEIDGKPDLAIVAVSPSAVLGEIEALGKKGCRGVVVITSGLGTGDGSLKRQLAAIAARYKMRIIGPNCIGILSPRVGLNASFSHVPGLAGDLALISQSGAIVTSVADWATQKHIGFSGLVSLGDKADVDFGDMLDHFAMDPHTRAILLYVESIKDARKFMSSARAAARTKPVVLMKAGRHAEGASIAASRNGSMVGSDAVYDAAFTRAGLLRVHDLDEFFDAVETLTHIRKLKGPDLTVLTNSTGIGVLAVDDHIDLGGKLSTLEETTTERLNALLPDASSHSNPVHIANDAGPERYSKALDILMDDKHTNAILVMACPSALASPIETAGAVIELLEARKKSRKRHIPVFVAWLGGGAPVAKMFEDADIAHFSTPADAIRGFSYVVKHMEAQNELMRMPPALSDFQPDLEAARTVIDNALVSGNQWLDAVDVSRLLQAYNLPIAASFAAATAVEAAQLAAPLIAKHGAAVVKIDSPDIQYKSDIGGVALNLSNSGAVATAAQQILTRAHEAYPNADIRGVTVHPMMRRHHAVELLAGMTVDDIFGPIMVFGRGGTAVEVIRDKALALPPLDMLSARDMIEKTRVNRRLEGYRDTPASNKEAIAEILVKISQMVADFPELQELDFNPLLAHADGNMIADARVRIAPTPQKSHPHKRFAIKPYPQEWEQERELKDGRTVTIRPMRPEDEALFADFFDHVTDDDMRLRFFSAARSMSHAFIAKLTQIDYARSMAFIAVDQKTGEMLGSVRLMGDANHEKGEYAVMVRSDLKGLGLGWKLMKLILQFAEKDGFREVDGEVLRSNRTMRQMCEALGFETRMDPDDPDLVHMVFTIKDISKKIADLI</sequence>
<organism evidence="6 7">
    <name type="scientific">Cohaesibacter celericrescens</name>
    <dbReference type="NCBI Taxonomy" id="2067669"/>
    <lineage>
        <taxon>Bacteria</taxon>
        <taxon>Pseudomonadati</taxon>
        <taxon>Pseudomonadota</taxon>
        <taxon>Alphaproteobacteria</taxon>
        <taxon>Hyphomicrobiales</taxon>
        <taxon>Cohaesibacteraceae</taxon>
    </lineage>
</organism>
<dbReference type="InterPro" id="IPR051538">
    <property type="entry name" value="Acyl-CoA_Synth/Transferase"/>
</dbReference>
<dbReference type="Pfam" id="PF13549">
    <property type="entry name" value="ATP-grasp_5"/>
    <property type="match status" value="1"/>
</dbReference>
<evidence type="ECO:0000256" key="2">
    <source>
        <dbReference type="ARBA" id="ARBA00022598"/>
    </source>
</evidence>
<keyword evidence="4" id="KW-0067">ATP-binding</keyword>
<dbReference type="PANTHER" id="PTHR43334">
    <property type="entry name" value="ACETATE--COA LIGASE [ADP-FORMING]"/>
    <property type="match status" value="1"/>
</dbReference>
<evidence type="ECO:0000256" key="4">
    <source>
        <dbReference type="ARBA" id="ARBA00022840"/>
    </source>
</evidence>
<evidence type="ECO:0000256" key="3">
    <source>
        <dbReference type="ARBA" id="ARBA00022741"/>
    </source>
</evidence>
<dbReference type="GO" id="GO:0016747">
    <property type="term" value="F:acyltransferase activity, transferring groups other than amino-acyl groups"/>
    <property type="evidence" value="ECO:0007669"/>
    <property type="project" value="InterPro"/>
</dbReference>
<dbReference type="InterPro" id="IPR016102">
    <property type="entry name" value="Succinyl-CoA_synth-like"/>
</dbReference>
<keyword evidence="2" id="KW-0436">Ligase</keyword>
<protein>
    <submittedName>
        <fullName evidence="6">GNAT family N-acetyltransferase</fullName>
    </submittedName>
</protein>
<dbReference type="Pfam" id="PF13302">
    <property type="entry name" value="Acetyltransf_3"/>
    <property type="match status" value="1"/>
</dbReference>
<accession>A0A2N5XKV1</accession>
<dbReference type="Gene3D" id="3.40.50.720">
    <property type="entry name" value="NAD(P)-binding Rossmann-like Domain"/>
    <property type="match status" value="1"/>
</dbReference>
<dbReference type="Pfam" id="PF13607">
    <property type="entry name" value="Succ_CoA_lig"/>
    <property type="match status" value="1"/>
</dbReference>
<proteinExistence type="predicted"/>